<dbReference type="RefSeq" id="WP_157332883.1">
    <property type="nucleotide sequence ID" value="NZ_RHLK01000002.1"/>
</dbReference>
<accession>A0A7X3FF41</accession>
<feature type="transmembrane region" description="Helical" evidence="4">
    <location>
        <begin position="366"/>
        <end position="384"/>
    </location>
</feature>
<dbReference type="PIRSF" id="PIRSF005690">
    <property type="entry name" value="GerBA"/>
    <property type="match status" value="1"/>
</dbReference>
<dbReference type="EMBL" id="RHLK01000002">
    <property type="protein sequence ID" value="MVO98560.1"/>
    <property type="molecule type" value="Genomic_DNA"/>
</dbReference>
<dbReference type="AlphaFoldDB" id="A0A7X3FF41"/>
<evidence type="ECO:0000313" key="6">
    <source>
        <dbReference type="Proteomes" id="UP000490800"/>
    </source>
</evidence>
<keyword evidence="2 4" id="KW-0472">Membrane</keyword>
<evidence type="ECO:0000313" key="5">
    <source>
        <dbReference type="EMBL" id="MVO98560.1"/>
    </source>
</evidence>
<feature type="transmembrane region" description="Helical" evidence="4">
    <location>
        <begin position="270"/>
        <end position="294"/>
    </location>
</feature>
<reference evidence="5 6" key="1">
    <citation type="journal article" date="2019" name="Microorganisms">
        <title>Paenibacillus lutrae sp. nov., A Chitinolytic Species Isolated from A River Otter in Castril Natural Park, Granada, Spain.</title>
        <authorList>
            <person name="Rodriguez M."/>
            <person name="Reina J.C."/>
            <person name="Bejar V."/>
            <person name="Llamas I."/>
        </authorList>
    </citation>
    <scope>NUCLEOTIDE SEQUENCE [LARGE SCALE GENOMIC DNA]</scope>
    <source>
        <strain evidence="5 6">N10</strain>
    </source>
</reference>
<dbReference type="InterPro" id="IPR004995">
    <property type="entry name" value="Spore_Ger"/>
</dbReference>
<dbReference type="Pfam" id="PF03323">
    <property type="entry name" value="GerA"/>
    <property type="match status" value="1"/>
</dbReference>
<comment type="similarity">
    <text evidence="1">Belongs to the GerABKA family.</text>
</comment>
<dbReference type="Proteomes" id="UP000490800">
    <property type="component" value="Unassembled WGS sequence"/>
</dbReference>
<evidence type="ECO:0000256" key="1">
    <source>
        <dbReference type="ARBA" id="ARBA00005278"/>
    </source>
</evidence>
<feature type="transmembrane region" description="Helical" evidence="4">
    <location>
        <begin position="427"/>
        <end position="451"/>
    </location>
</feature>
<dbReference type="GO" id="GO:0009847">
    <property type="term" value="P:spore germination"/>
    <property type="evidence" value="ECO:0007669"/>
    <property type="project" value="InterPro"/>
</dbReference>
<feature type="transmembrane region" description="Helical" evidence="4">
    <location>
        <begin position="300"/>
        <end position="320"/>
    </location>
</feature>
<keyword evidence="6" id="KW-1185">Reference proteome</keyword>
<name>A0A7X3FF41_9BACL</name>
<keyword evidence="4" id="KW-1133">Transmembrane helix</keyword>
<organism evidence="5 6">
    <name type="scientific">Paenibacillus lutrae</name>
    <dbReference type="NCBI Taxonomy" id="2078573"/>
    <lineage>
        <taxon>Bacteria</taxon>
        <taxon>Bacillati</taxon>
        <taxon>Bacillota</taxon>
        <taxon>Bacilli</taxon>
        <taxon>Bacillales</taxon>
        <taxon>Paenibacillaceae</taxon>
        <taxon>Paenibacillus</taxon>
    </lineage>
</organism>
<evidence type="ECO:0000256" key="3">
    <source>
        <dbReference type="SAM" id="MobiDB-lite"/>
    </source>
</evidence>
<dbReference type="PANTHER" id="PTHR22550">
    <property type="entry name" value="SPORE GERMINATION PROTEIN"/>
    <property type="match status" value="1"/>
</dbReference>
<gene>
    <name evidence="5" type="ORF">EDM21_03255</name>
</gene>
<proteinExistence type="inferred from homology"/>
<feature type="transmembrane region" description="Helical" evidence="4">
    <location>
        <begin position="341"/>
        <end position="360"/>
    </location>
</feature>
<feature type="transmembrane region" description="Helical" evidence="4">
    <location>
        <begin position="396"/>
        <end position="415"/>
    </location>
</feature>
<dbReference type="InterPro" id="IPR050768">
    <property type="entry name" value="UPF0353/GerABKA_families"/>
</dbReference>
<dbReference type="PANTHER" id="PTHR22550:SF5">
    <property type="entry name" value="LEUCINE ZIPPER PROTEIN 4"/>
    <property type="match status" value="1"/>
</dbReference>
<dbReference type="OrthoDB" id="2577022at2"/>
<comment type="caution">
    <text evidence="5">The sequence shown here is derived from an EMBL/GenBank/DDBJ whole genome shotgun (WGS) entry which is preliminary data.</text>
</comment>
<evidence type="ECO:0000256" key="2">
    <source>
        <dbReference type="ARBA" id="ARBA00023136"/>
    </source>
</evidence>
<feature type="region of interest" description="Disordered" evidence="3">
    <location>
        <begin position="1"/>
        <end position="24"/>
    </location>
</feature>
<feature type="compositionally biased region" description="Polar residues" evidence="3">
    <location>
        <begin position="15"/>
        <end position="24"/>
    </location>
</feature>
<keyword evidence="4" id="KW-0812">Transmembrane</keyword>
<sequence length="504" mass="56333">MNRQTHKQNERFKQSEASAPTVNTDHYNIPLSSDIQQQIQQIQELLQTDELQWAIEEDGISGCMYMDTFIDDQAFQQDIVPRLGRWEHHSNEWEKLFPSGSAVSKVSDMLQRLLHGDVILLHEALGGSAIAVPVPFQKGRAIEPPKVERVILGPQEAYVEDLRVNLGLLRKRLRDPNMVVRYYEIGQRTKTATCLVYINDIAREEWVQEIQNKIAQIDIDSILILKDLMEFINGRNLTPFPMYEKSELPSRSALYLQKGRIGIMIDGTPFMAFLPTNLLTSFIGGEAVIHGTIIPLFVRIIRIIAFIIALYAPAVYLALVTVDSSVLPTAFAISIAQDQRGIPYLSLFETLMMMLVMDLLNEGMTYVPGNVGSALNVVGSLIIGQAAAQAGLTSKFMIIIASISAVGAYIASYQISYAARLWKYPLILAAGFFGFYGITVVSVLLLGHLAGRKSLGVPYMKPLSPLVFRDIRGTFFPPDLRKVILREETFKPGNKTRQKGDPNS</sequence>
<protein>
    <submittedName>
        <fullName evidence="5">Spore germination protein</fullName>
    </submittedName>
</protein>
<dbReference type="GO" id="GO:0016020">
    <property type="term" value="C:membrane"/>
    <property type="evidence" value="ECO:0007669"/>
    <property type="project" value="InterPro"/>
</dbReference>
<evidence type="ECO:0000256" key="4">
    <source>
        <dbReference type="SAM" id="Phobius"/>
    </source>
</evidence>